<dbReference type="PROSITE" id="PS51257">
    <property type="entry name" value="PROKAR_LIPOPROTEIN"/>
    <property type="match status" value="1"/>
</dbReference>
<name>A0A068RYS8_9FUNG</name>
<reference evidence="3" key="1">
    <citation type="submission" date="2013-08" db="EMBL/GenBank/DDBJ databases">
        <title>Gene expansion shapes genome architecture in the human pathogen Lichtheimia corymbifera: an evolutionary genomics analysis in the ancient terrestrial Mucorales (Mucoromycotina).</title>
        <authorList>
            <person name="Schwartze V.U."/>
            <person name="Winter S."/>
            <person name="Shelest E."/>
            <person name="Marcet-Houben M."/>
            <person name="Horn F."/>
            <person name="Wehner S."/>
            <person name="Hoffmann K."/>
            <person name="Riege K."/>
            <person name="Sammeth M."/>
            <person name="Nowrousian M."/>
            <person name="Valiante V."/>
            <person name="Linde J."/>
            <person name="Jacobsen I.D."/>
            <person name="Marz M."/>
            <person name="Brakhage A.A."/>
            <person name="Gabaldon T."/>
            <person name="Bocker S."/>
            <person name="Voigt K."/>
        </authorList>
    </citation>
    <scope>NUCLEOTIDE SEQUENCE [LARGE SCALE GENOMIC DNA]</scope>
    <source>
        <strain evidence="3">FSU 9682</strain>
    </source>
</reference>
<organism evidence="3 4">
    <name type="scientific">Lichtheimia corymbifera JMRC:FSU:9682</name>
    <dbReference type="NCBI Taxonomy" id="1263082"/>
    <lineage>
        <taxon>Eukaryota</taxon>
        <taxon>Fungi</taxon>
        <taxon>Fungi incertae sedis</taxon>
        <taxon>Mucoromycota</taxon>
        <taxon>Mucoromycotina</taxon>
        <taxon>Mucoromycetes</taxon>
        <taxon>Mucorales</taxon>
        <taxon>Lichtheimiaceae</taxon>
        <taxon>Lichtheimia</taxon>
    </lineage>
</organism>
<evidence type="ECO:0000256" key="2">
    <source>
        <dbReference type="SAM" id="SignalP"/>
    </source>
</evidence>
<proteinExistence type="predicted"/>
<gene>
    <name evidence="3" type="ORF">LCOR_05985.1</name>
</gene>
<evidence type="ECO:0000313" key="4">
    <source>
        <dbReference type="Proteomes" id="UP000027586"/>
    </source>
</evidence>
<feature type="compositionally biased region" description="Low complexity" evidence="1">
    <location>
        <begin position="26"/>
        <end position="38"/>
    </location>
</feature>
<dbReference type="EMBL" id="CBTN010000025">
    <property type="protein sequence ID" value="CDH54767.1"/>
    <property type="molecule type" value="Genomic_DNA"/>
</dbReference>
<keyword evidence="4" id="KW-1185">Reference proteome</keyword>
<evidence type="ECO:0000256" key="1">
    <source>
        <dbReference type="SAM" id="MobiDB-lite"/>
    </source>
</evidence>
<sequence>MHLLKSSIVAFVLFMACSQADPVPPGAQDSQGGATTTTGGQGNSRPPNPELEECEKDCEKTWASIGKQREGKDECLWTYAKSPQGADDPAQGQPNPTRQECEEDCMKKWGSASKQNECKDECLWTYGR</sequence>
<keyword evidence="2" id="KW-0732">Signal</keyword>
<accession>A0A068RYS8</accession>
<dbReference type="OrthoDB" id="10387882at2759"/>
<evidence type="ECO:0000313" key="3">
    <source>
        <dbReference type="EMBL" id="CDH54767.1"/>
    </source>
</evidence>
<dbReference type="Proteomes" id="UP000027586">
    <property type="component" value="Unassembled WGS sequence"/>
</dbReference>
<comment type="caution">
    <text evidence="3">The sequence shown here is derived from an EMBL/GenBank/DDBJ whole genome shotgun (WGS) entry which is preliminary data.</text>
</comment>
<feature type="chain" id="PRO_5005406906" evidence="2">
    <location>
        <begin position="21"/>
        <end position="128"/>
    </location>
</feature>
<feature type="region of interest" description="Disordered" evidence="1">
    <location>
        <begin position="20"/>
        <end position="56"/>
    </location>
</feature>
<feature type="region of interest" description="Disordered" evidence="1">
    <location>
        <begin position="78"/>
        <end position="99"/>
    </location>
</feature>
<feature type="signal peptide" evidence="2">
    <location>
        <begin position="1"/>
        <end position="20"/>
    </location>
</feature>
<dbReference type="AlphaFoldDB" id="A0A068RYS8"/>
<protein>
    <submittedName>
        <fullName evidence="3">Uncharacterized protein</fullName>
    </submittedName>
</protein>
<dbReference type="VEuPathDB" id="FungiDB:LCOR_05985.1"/>